<dbReference type="GO" id="GO:0045259">
    <property type="term" value="C:proton-transporting ATP synthase complex"/>
    <property type="evidence" value="ECO:0007669"/>
    <property type="project" value="UniProtKB-KW"/>
</dbReference>
<feature type="domain" description="ATP synthase epsilon subunit C-terminal" evidence="9">
    <location>
        <begin position="87"/>
        <end position="127"/>
    </location>
</feature>
<dbReference type="InterPro" id="IPR001469">
    <property type="entry name" value="ATP_synth_F1_dsu/esu"/>
</dbReference>
<dbReference type="InterPro" id="IPR036794">
    <property type="entry name" value="ATP_F1_dsu/esu_C_sf"/>
</dbReference>
<feature type="domain" description="ATP synthase F1 complex delta/epsilon subunit N-terminal" evidence="10">
    <location>
        <begin position="3"/>
        <end position="77"/>
    </location>
</feature>
<reference evidence="11" key="1">
    <citation type="submission" date="2020-10" db="EMBL/GenBank/DDBJ databases">
        <authorList>
            <person name="Gilroy R."/>
        </authorList>
    </citation>
    <scope>NUCLEOTIDE SEQUENCE</scope>
    <source>
        <strain evidence="11">ChiGjej1B1-22543</strain>
    </source>
</reference>
<reference evidence="11" key="2">
    <citation type="journal article" date="2021" name="PeerJ">
        <title>Extensive microbial diversity within the chicken gut microbiome revealed by metagenomics and culture.</title>
        <authorList>
            <person name="Gilroy R."/>
            <person name="Ravi A."/>
            <person name="Getino M."/>
            <person name="Pursley I."/>
            <person name="Horton D.L."/>
            <person name="Alikhan N.F."/>
            <person name="Baker D."/>
            <person name="Gharbi K."/>
            <person name="Hall N."/>
            <person name="Watson M."/>
            <person name="Adriaenssens E.M."/>
            <person name="Foster-Nyarko E."/>
            <person name="Jarju S."/>
            <person name="Secka A."/>
            <person name="Antonio M."/>
            <person name="Oren A."/>
            <person name="Chaudhuri R.R."/>
            <person name="La Ragione R."/>
            <person name="Hildebrand F."/>
            <person name="Pallen M.J."/>
        </authorList>
    </citation>
    <scope>NUCLEOTIDE SEQUENCE</scope>
    <source>
        <strain evidence="11">ChiGjej1B1-22543</strain>
    </source>
</reference>
<dbReference type="InterPro" id="IPR036771">
    <property type="entry name" value="ATPsynth_dsu/esu_N"/>
</dbReference>
<dbReference type="InterPro" id="IPR020547">
    <property type="entry name" value="ATP_synth_F1_esu_C"/>
</dbReference>
<dbReference type="AlphaFoldDB" id="A0A9D1LNX5"/>
<dbReference type="GO" id="GO:0046933">
    <property type="term" value="F:proton-transporting ATP synthase activity, rotational mechanism"/>
    <property type="evidence" value="ECO:0007669"/>
    <property type="project" value="UniProtKB-UniRule"/>
</dbReference>
<evidence type="ECO:0000256" key="2">
    <source>
        <dbReference type="ARBA" id="ARBA00005712"/>
    </source>
</evidence>
<sequence length="135" mass="14800">MIKLTLLSPYAIEFEGEAEEFYVQTPLGPTQVCGGYADSYIALSEDCVLRVHLPSGRRYFAVHHGLLSVKEGRATISCLYCEDGAKLDRNRAEQAKQRADAHLQGKDGDLMQAKAALSRALSRLEASRLSLGGKE</sequence>
<evidence type="ECO:0000256" key="4">
    <source>
        <dbReference type="ARBA" id="ARBA00023065"/>
    </source>
</evidence>
<dbReference type="Pfam" id="PF00401">
    <property type="entry name" value="ATP-synt_DE"/>
    <property type="match status" value="1"/>
</dbReference>
<accession>A0A9D1LNX5</accession>
<dbReference type="EMBL" id="DVMV01000024">
    <property type="protein sequence ID" value="HIU45326.1"/>
    <property type="molecule type" value="Genomic_DNA"/>
</dbReference>
<protein>
    <recommendedName>
        <fullName evidence="8">ATP synthase epsilon chain</fullName>
    </recommendedName>
    <alternativeName>
        <fullName evidence="8">ATP synthase F1 sector epsilon subunit</fullName>
    </alternativeName>
    <alternativeName>
        <fullName evidence="8">F-ATPase epsilon subunit</fullName>
    </alternativeName>
</protein>
<dbReference type="InterPro" id="IPR020546">
    <property type="entry name" value="ATP_synth_F1_dsu/esu_N"/>
</dbReference>
<keyword evidence="7 8" id="KW-0066">ATP synthesis</keyword>
<evidence type="ECO:0000256" key="6">
    <source>
        <dbReference type="ARBA" id="ARBA00023196"/>
    </source>
</evidence>
<proteinExistence type="inferred from homology"/>
<dbReference type="GO" id="GO:0005886">
    <property type="term" value="C:plasma membrane"/>
    <property type="evidence" value="ECO:0007669"/>
    <property type="project" value="UniProtKB-SubCell"/>
</dbReference>
<keyword evidence="6 8" id="KW-0139">CF(1)</keyword>
<dbReference type="HAMAP" id="MF_00530">
    <property type="entry name" value="ATP_synth_epsil_bac"/>
    <property type="match status" value="1"/>
</dbReference>
<evidence type="ECO:0000313" key="11">
    <source>
        <dbReference type="EMBL" id="HIU45326.1"/>
    </source>
</evidence>
<organism evidence="11 12">
    <name type="scientific">Candidatus Alloenteromonas pullicola</name>
    <dbReference type="NCBI Taxonomy" id="2840784"/>
    <lineage>
        <taxon>Bacteria</taxon>
        <taxon>Bacillati</taxon>
        <taxon>Bacillota</taxon>
        <taxon>Bacillota incertae sedis</taxon>
        <taxon>Candidatus Alloenteromonas</taxon>
    </lineage>
</organism>
<evidence type="ECO:0000256" key="5">
    <source>
        <dbReference type="ARBA" id="ARBA00023136"/>
    </source>
</evidence>
<evidence type="ECO:0000256" key="8">
    <source>
        <dbReference type="HAMAP-Rule" id="MF_00530"/>
    </source>
</evidence>
<dbReference type="SUPFAM" id="SSF46604">
    <property type="entry name" value="Epsilon subunit of F1F0-ATP synthase C-terminal domain"/>
    <property type="match status" value="1"/>
</dbReference>
<comment type="caution">
    <text evidence="11">The sequence shown here is derived from an EMBL/GenBank/DDBJ whole genome shotgun (WGS) entry which is preliminary data.</text>
</comment>
<dbReference type="GO" id="GO:0012505">
    <property type="term" value="C:endomembrane system"/>
    <property type="evidence" value="ECO:0007669"/>
    <property type="project" value="UniProtKB-SubCell"/>
</dbReference>
<evidence type="ECO:0000313" key="12">
    <source>
        <dbReference type="Proteomes" id="UP000824070"/>
    </source>
</evidence>
<evidence type="ECO:0000256" key="3">
    <source>
        <dbReference type="ARBA" id="ARBA00022448"/>
    </source>
</evidence>
<name>A0A9D1LNX5_9FIRM</name>
<evidence type="ECO:0000256" key="1">
    <source>
        <dbReference type="ARBA" id="ARBA00004184"/>
    </source>
</evidence>
<dbReference type="Proteomes" id="UP000824070">
    <property type="component" value="Unassembled WGS sequence"/>
</dbReference>
<comment type="subcellular location">
    <subcellularLocation>
        <location evidence="8">Cell membrane</location>
        <topology evidence="8">Peripheral membrane protein</topology>
    </subcellularLocation>
    <subcellularLocation>
        <location evidence="1">Endomembrane system</location>
        <topology evidence="1">Peripheral membrane protein</topology>
    </subcellularLocation>
</comment>
<evidence type="ECO:0000259" key="10">
    <source>
        <dbReference type="Pfam" id="PF02823"/>
    </source>
</evidence>
<dbReference type="SUPFAM" id="SSF51344">
    <property type="entry name" value="Epsilon subunit of F1F0-ATP synthase N-terminal domain"/>
    <property type="match status" value="1"/>
</dbReference>
<evidence type="ECO:0000259" key="9">
    <source>
        <dbReference type="Pfam" id="PF00401"/>
    </source>
</evidence>
<dbReference type="GO" id="GO:0005524">
    <property type="term" value="F:ATP binding"/>
    <property type="evidence" value="ECO:0007669"/>
    <property type="project" value="UniProtKB-UniRule"/>
</dbReference>
<comment type="similarity">
    <text evidence="2 8">Belongs to the ATPase epsilon chain family.</text>
</comment>
<dbReference type="Gene3D" id="1.20.5.440">
    <property type="entry name" value="ATP synthase delta/epsilon subunit, C-terminal domain"/>
    <property type="match status" value="1"/>
</dbReference>
<keyword evidence="5 8" id="KW-0472">Membrane</keyword>
<keyword evidence="8" id="KW-0375">Hydrogen ion transport</keyword>
<comment type="function">
    <text evidence="8">Produces ATP from ADP in the presence of a proton gradient across the membrane.</text>
</comment>
<keyword evidence="8" id="KW-1003">Cell membrane</keyword>
<comment type="subunit">
    <text evidence="8">F-type ATPases have 2 components, CF(1) - the catalytic core - and CF(0) - the membrane proton channel. CF(1) has five subunits: alpha(3), beta(3), gamma(1), delta(1), epsilon(1). CF(0) has three main subunits: a, b and c.</text>
</comment>
<dbReference type="Pfam" id="PF02823">
    <property type="entry name" value="ATP-synt_DE_N"/>
    <property type="match status" value="1"/>
</dbReference>
<dbReference type="Gene3D" id="2.60.15.10">
    <property type="entry name" value="F0F1 ATP synthase delta/epsilon subunit, N-terminal"/>
    <property type="match status" value="1"/>
</dbReference>
<keyword evidence="3 8" id="KW-0813">Transport</keyword>
<gene>
    <name evidence="8" type="primary">atpC</name>
    <name evidence="11" type="ORF">IAC52_03400</name>
</gene>
<keyword evidence="4 8" id="KW-0406">Ion transport</keyword>
<evidence type="ECO:0000256" key="7">
    <source>
        <dbReference type="ARBA" id="ARBA00023310"/>
    </source>
</evidence>